<gene>
    <name evidence="3" type="ORF">H6H00_25220</name>
</gene>
<evidence type="ECO:0008006" key="5">
    <source>
        <dbReference type="Google" id="ProtNLM"/>
    </source>
</evidence>
<keyword evidence="2" id="KW-0472">Membrane</keyword>
<reference evidence="3 4" key="1">
    <citation type="submission" date="2020-08" db="EMBL/GenBank/DDBJ databases">
        <authorList>
            <person name="Mo P."/>
        </authorList>
    </citation>
    <scope>NUCLEOTIDE SEQUENCE [LARGE SCALE GENOMIC DNA]</scope>
    <source>
        <strain evidence="3 4">CGMCC 4.1532</strain>
    </source>
</reference>
<keyword evidence="4" id="KW-1185">Reference proteome</keyword>
<evidence type="ECO:0000256" key="2">
    <source>
        <dbReference type="SAM" id="Phobius"/>
    </source>
</evidence>
<sequence>MHEPSTDGRERVVVVGLVATPPDHPARIVDLLSGELAELLSTHVDRRVRWEVRSDWGAVAPRRDAGLGALLDDVAERRETAGWDITICLTDLPLHVSRLPLVAHYSLRRRVGLVSLPALGLGQVTAAPAAVLGLVEGLAVALVDDRSRPREEGVGRLVESVAPVRRVVDDADDGEIGFVSSRITGGMRLLAGMVRANRPGRALLGLSKLVVGAFGTAAFALTTNTIWQMGAALDGPRLTLIMLLSLVGLVVWLIVAHDLWERASGETPRELARLFNAGTALTLGLATCVSYLVLFAGTVTAAALLIDPTVLSQSLGRPAGPADYAVLAWIITSLATVGGAVGSGLEDEDSVRTAAYGYHPTPTGRRDDTVQDGGPGGP</sequence>
<protein>
    <recommendedName>
        <fullName evidence="5">5,10-methylene-tetrahydrofolate dehydrogenase/Methenyl tetrahydrofolate cyclohydrolase</fullName>
    </recommendedName>
</protein>
<evidence type="ECO:0000313" key="3">
    <source>
        <dbReference type="EMBL" id="QNG55840.1"/>
    </source>
</evidence>
<keyword evidence="2" id="KW-0812">Transmembrane</keyword>
<feature type="transmembrane region" description="Helical" evidence="2">
    <location>
        <begin position="326"/>
        <end position="345"/>
    </location>
</feature>
<keyword evidence="2" id="KW-1133">Transmembrane helix</keyword>
<feature type="transmembrane region" description="Helical" evidence="2">
    <location>
        <begin position="239"/>
        <end position="260"/>
    </location>
</feature>
<feature type="region of interest" description="Disordered" evidence="1">
    <location>
        <begin position="355"/>
        <end position="378"/>
    </location>
</feature>
<feature type="transmembrane region" description="Helical" evidence="2">
    <location>
        <begin position="203"/>
        <end position="227"/>
    </location>
</feature>
<evidence type="ECO:0000256" key="1">
    <source>
        <dbReference type="SAM" id="MobiDB-lite"/>
    </source>
</evidence>
<evidence type="ECO:0000313" key="4">
    <source>
        <dbReference type="Proteomes" id="UP000515728"/>
    </source>
</evidence>
<dbReference type="AlphaFoldDB" id="A0A7G7MSS9"/>
<dbReference type="EMBL" id="CP060131">
    <property type="protein sequence ID" value="QNG55840.1"/>
    <property type="molecule type" value="Genomic_DNA"/>
</dbReference>
<feature type="transmembrane region" description="Helical" evidence="2">
    <location>
        <begin position="281"/>
        <end position="306"/>
    </location>
</feature>
<organism evidence="3 4">
    <name type="scientific">Pseudonocardia petroleophila</name>
    <dbReference type="NCBI Taxonomy" id="37331"/>
    <lineage>
        <taxon>Bacteria</taxon>
        <taxon>Bacillati</taxon>
        <taxon>Actinomycetota</taxon>
        <taxon>Actinomycetes</taxon>
        <taxon>Pseudonocardiales</taxon>
        <taxon>Pseudonocardiaceae</taxon>
        <taxon>Pseudonocardia</taxon>
    </lineage>
</organism>
<proteinExistence type="predicted"/>
<accession>A0A7G7MSS9</accession>
<name>A0A7G7MSS9_9PSEU</name>
<dbReference type="KEGG" id="ppel:H6H00_25220"/>
<dbReference type="Proteomes" id="UP000515728">
    <property type="component" value="Chromosome"/>
</dbReference>